<evidence type="ECO:0000256" key="4">
    <source>
        <dbReference type="ARBA" id="ARBA00022837"/>
    </source>
</evidence>
<keyword evidence="4 9" id="KW-0106">Calcium</keyword>
<dbReference type="InterPro" id="IPR050779">
    <property type="entry name" value="Transglutaminase"/>
</dbReference>
<dbReference type="InterPro" id="IPR013783">
    <property type="entry name" value="Ig-like_fold"/>
</dbReference>
<comment type="caution">
    <text evidence="12">The sequence shown here is derived from an EMBL/GenBank/DDBJ whole genome shotgun (WGS) entry which is preliminary data.</text>
</comment>
<dbReference type="SUPFAM" id="SSF49309">
    <property type="entry name" value="Transglutaminase, two C-terminal domains"/>
    <property type="match status" value="2"/>
</dbReference>
<dbReference type="PIRSF" id="PIRSF000459">
    <property type="entry name" value="TGM_EBP42"/>
    <property type="match status" value="1"/>
</dbReference>
<evidence type="ECO:0000256" key="3">
    <source>
        <dbReference type="ARBA" id="ARBA00022723"/>
    </source>
</evidence>
<proteinExistence type="inferred from homology"/>
<dbReference type="Proteomes" id="UP000887159">
    <property type="component" value="Unassembled WGS sequence"/>
</dbReference>
<protein>
    <recommendedName>
        <fullName evidence="6">protein-glutamine gamma-glutamyltransferase</fullName>
        <ecNumber evidence="6">2.3.2.13</ecNumber>
    </recommendedName>
</protein>
<comment type="similarity">
    <text evidence="1">Belongs to the transglutaminase superfamily. Transglutaminase family.</text>
</comment>
<dbReference type="InterPro" id="IPR013808">
    <property type="entry name" value="Transglutaminase_AS"/>
</dbReference>
<dbReference type="Pfam" id="PF00927">
    <property type="entry name" value="Transglut_C"/>
    <property type="match status" value="2"/>
</dbReference>
<dbReference type="FunFam" id="3.90.260.10:FF:000001">
    <property type="entry name" value="Protein-glutamine gamma-glutamyltransferase 2"/>
    <property type="match status" value="1"/>
</dbReference>
<dbReference type="SUPFAM" id="SSF54001">
    <property type="entry name" value="Cysteine proteinases"/>
    <property type="match status" value="1"/>
</dbReference>
<feature type="binding site" evidence="9">
    <location>
        <position position="552"/>
    </location>
    <ligand>
        <name>Ca(2+)</name>
        <dbReference type="ChEBI" id="CHEBI:29108"/>
    </ligand>
</feature>
<dbReference type="InterPro" id="IPR002931">
    <property type="entry name" value="Transglutaminase-like"/>
</dbReference>
<evidence type="ECO:0000256" key="5">
    <source>
        <dbReference type="ARBA" id="ARBA00023315"/>
    </source>
</evidence>
<comment type="catalytic activity">
    <reaction evidence="7">
        <text>L-glutaminyl-[protein] + L-lysyl-[protein] = [protein]-L-lysyl-N(6)-5-L-glutamyl-[protein] + NH4(+)</text>
        <dbReference type="Rhea" id="RHEA:54816"/>
        <dbReference type="Rhea" id="RHEA-COMP:9752"/>
        <dbReference type="Rhea" id="RHEA-COMP:10207"/>
        <dbReference type="Rhea" id="RHEA-COMP:14005"/>
        <dbReference type="ChEBI" id="CHEBI:28938"/>
        <dbReference type="ChEBI" id="CHEBI:29969"/>
        <dbReference type="ChEBI" id="CHEBI:30011"/>
        <dbReference type="ChEBI" id="CHEBI:138370"/>
        <dbReference type="EC" id="2.3.2.13"/>
    </reaction>
</comment>
<dbReference type="Pfam" id="PF01841">
    <property type="entry name" value="Transglut_core"/>
    <property type="match status" value="1"/>
</dbReference>
<dbReference type="SMART" id="SM00460">
    <property type="entry name" value="TGc"/>
    <property type="match status" value="1"/>
</dbReference>
<dbReference type="SUPFAM" id="SSF81296">
    <property type="entry name" value="E set domains"/>
    <property type="match status" value="1"/>
</dbReference>
<evidence type="ECO:0000256" key="6">
    <source>
        <dbReference type="ARBA" id="ARBA00024222"/>
    </source>
</evidence>
<feature type="domain" description="Transglutaminase-like" evidence="11">
    <location>
        <begin position="366"/>
        <end position="460"/>
    </location>
</feature>
<evidence type="ECO:0000256" key="10">
    <source>
        <dbReference type="SAM" id="MobiDB-lite"/>
    </source>
</evidence>
<feature type="compositionally biased region" description="Basic and acidic residues" evidence="10">
    <location>
        <begin position="38"/>
        <end position="58"/>
    </location>
</feature>
<dbReference type="PROSITE" id="PS00547">
    <property type="entry name" value="TRANSGLUTAMINASES"/>
    <property type="match status" value="1"/>
</dbReference>
<keyword evidence="5" id="KW-0012">Acyltransferase</keyword>
<evidence type="ECO:0000256" key="2">
    <source>
        <dbReference type="ARBA" id="ARBA00022679"/>
    </source>
</evidence>
<feature type="active site" evidence="8">
    <location>
        <position position="374"/>
    </location>
</feature>
<keyword evidence="13" id="KW-1185">Reference proteome</keyword>
<dbReference type="FunFam" id="2.60.40.10:FF:000090">
    <property type="entry name" value="Protein-glutamine gamma-glutamyltransferase 2"/>
    <property type="match status" value="1"/>
</dbReference>
<feature type="active site" evidence="8">
    <location>
        <position position="457"/>
    </location>
</feature>
<feature type="binding site" evidence="9">
    <location>
        <position position="547"/>
    </location>
    <ligand>
        <name>Ca(2+)</name>
        <dbReference type="ChEBI" id="CHEBI:29108"/>
    </ligand>
</feature>
<evidence type="ECO:0000256" key="9">
    <source>
        <dbReference type="PIRSR" id="PIRSR000459-2"/>
    </source>
</evidence>
<feature type="binding site" evidence="9">
    <location>
        <position position="497"/>
    </location>
    <ligand>
        <name>Ca(2+)</name>
        <dbReference type="ChEBI" id="CHEBI:29108"/>
    </ligand>
</feature>
<keyword evidence="3 9" id="KW-0479">Metal-binding</keyword>
<comment type="cofactor">
    <cofactor evidence="9">
        <name>Ca(2+)</name>
        <dbReference type="ChEBI" id="CHEBI:29108"/>
    </cofactor>
    <text evidence="9">Binds 1 Ca(2+) ion per subunit.</text>
</comment>
<evidence type="ECO:0000256" key="1">
    <source>
        <dbReference type="ARBA" id="ARBA00005968"/>
    </source>
</evidence>
<evidence type="ECO:0000313" key="13">
    <source>
        <dbReference type="Proteomes" id="UP000887159"/>
    </source>
</evidence>
<accession>A0A8X6RFT6</accession>
<keyword evidence="2" id="KW-0808">Transferase</keyword>
<dbReference type="PANTHER" id="PTHR11590">
    <property type="entry name" value="PROTEIN-GLUTAMINE GAMMA-GLUTAMYLTRANSFERASE"/>
    <property type="match status" value="1"/>
</dbReference>
<dbReference type="PANTHER" id="PTHR11590:SF69">
    <property type="entry name" value="RE08173P"/>
    <property type="match status" value="1"/>
</dbReference>
<feature type="region of interest" description="Disordered" evidence="10">
    <location>
        <begin position="38"/>
        <end position="82"/>
    </location>
</feature>
<dbReference type="InterPro" id="IPR001102">
    <property type="entry name" value="Transglutaminase_N"/>
</dbReference>
<evidence type="ECO:0000259" key="11">
    <source>
        <dbReference type="SMART" id="SM00460"/>
    </source>
</evidence>
<dbReference type="Pfam" id="PF00868">
    <property type="entry name" value="Transglut_N"/>
    <property type="match status" value="1"/>
</dbReference>
<dbReference type="EC" id="2.3.2.13" evidence="6"/>
<dbReference type="InterPro" id="IPR036985">
    <property type="entry name" value="Transglutaminase-like_sf"/>
</dbReference>
<dbReference type="InterPro" id="IPR038765">
    <property type="entry name" value="Papain-like_cys_pep_sf"/>
</dbReference>
<dbReference type="Gene3D" id="3.90.260.10">
    <property type="entry name" value="Transglutaminase-like"/>
    <property type="match status" value="1"/>
</dbReference>
<feature type="binding site" evidence="9">
    <location>
        <position position="499"/>
    </location>
    <ligand>
        <name>Ca(2+)</name>
        <dbReference type="ChEBI" id="CHEBI:29108"/>
    </ligand>
</feature>
<sequence length="804" mass="91129">MGNCPSTSRRKFSPNQECNKQVTTEIVLKPVNQDEKINFSDCEDEKKIPFGESEDKKSIPMIDGVEDPEPATTTITNGSGGDVILNSEEKEVPLIVELVNLCLSLNTVEHHTSDFYAVHSENPRLAIRRGSPFKINVDLNRPYETSKDILCLVFTLKDAKSPSYSQNTEVLVPVVLDDDKDKVSAPWQVRVLETQAKTLTLEVTPASNCIVGEWILEVDSRSKDDKYAPDFRYKVKDPLLILFNPWCEDDTVFLEDEDRREEYVLADTGLVWRGSHNCLRPCVWSYAQYEENILECCLCLLTDVGHLRVVDRADPIQVVRHISAVLNCRDDNGVLVGNWSGKYKGGKNPTCWAGSQMILQKYFKSKKPIKYGQCWVFSGVFTTVCRALGIPCRPVTNFSSAHDTHNSLTIDRFFDCHGKPLEKMNIDSVWNFHVWNEVWMQRPDLEPGGYGGWQAADCTPQEESDGMYRCGPASVEAIKRGEVKKAFDTTFLFAEVNADKVYWRYHGPNQPLKLIKKSTEEIGQCISTKAIGKFEREDITQNYKHIERTKEEREVMLRALRQCKDVFSRYYLNDDLEDVQFEFTLLDDIVIGDPFTVKLKALNKKEEGDEFTLNVCLHVHSAMYTGEAKKLIKKDEFEIKLGPGVEQEMTMTLKYEEYEKSLVDQCAFIISAMAHVEETGFDYCAQDDFRVRMPDIAIQVDGEIVQNQPITVTATLTNPLPKPLKSGEFVIEGPGFGKPTKLKMKGNIPPGEDAKVKCKLTPATPGCKAIIAKFKSKELEDVDGYHTIFVKSSPDNQKDNNCHL</sequence>
<evidence type="ECO:0000256" key="7">
    <source>
        <dbReference type="ARBA" id="ARBA00051843"/>
    </source>
</evidence>
<dbReference type="GO" id="GO:0046872">
    <property type="term" value="F:metal ion binding"/>
    <property type="evidence" value="ECO:0007669"/>
    <property type="project" value="UniProtKB-KW"/>
</dbReference>
<dbReference type="Gene3D" id="2.60.40.10">
    <property type="entry name" value="Immunoglobulins"/>
    <property type="match status" value="3"/>
</dbReference>
<dbReference type="FunFam" id="2.60.40.10:FF:000171">
    <property type="entry name" value="protein-glutamine gamma-glutamyltransferase 6"/>
    <property type="match status" value="1"/>
</dbReference>
<dbReference type="EMBL" id="BMAU01021177">
    <property type="protein sequence ID" value="GFX94466.1"/>
    <property type="molecule type" value="Genomic_DNA"/>
</dbReference>
<evidence type="ECO:0000256" key="8">
    <source>
        <dbReference type="PIRSR" id="PIRSR000459-1"/>
    </source>
</evidence>
<evidence type="ECO:0000313" key="12">
    <source>
        <dbReference type="EMBL" id="GFX94466.1"/>
    </source>
</evidence>
<dbReference type="GO" id="GO:0003810">
    <property type="term" value="F:protein-glutamine gamma-glutamyltransferase activity"/>
    <property type="evidence" value="ECO:0007669"/>
    <property type="project" value="UniProtKB-EC"/>
</dbReference>
<name>A0A8X6RFT6_TRICX</name>
<dbReference type="AlphaFoldDB" id="A0A8X6RFT6"/>
<dbReference type="InterPro" id="IPR023608">
    <property type="entry name" value="Transglutaminase_animal"/>
</dbReference>
<reference evidence="12" key="1">
    <citation type="submission" date="2020-08" db="EMBL/GenBank/DDBJ databases">
        <title>Multicomponent nature underlies the extraordinary mechanical properties of spider dragline silk.</title>
        <authorList>
            <person name="Kono N."/>
            <person name="Nakamura H."/>
            <person name="Mori M."/>
            <person name="Yoshida Y."/>
            <person name="Ohtoshi R."/>
            <person name="Malay A.D."/>
            <person name="Moran D.A.P."/>
            <person name="Tomita M."/>
            <person name="Numata K."/>
            <person name="Arakawa K."/>
        </authorList>
    </citation>
    <scope>NUCLEOTIDE SEQUENCE</scope>
</reference>
<dbReference type="InterPro" id="IPR014756">
    <property type="entry name" value="Ig_E-set"/>
</dbReference>
<organism evidence="12 13">
    <name type="scientific">Trichonephila clavipes</name>
    <name type="common">Golden silk orbweaver</name>
    <name type="synonym">Nephila clavipes</name>
    <dbReference type="NCBI Taxonomy" id="2585209"/>
    <lineage>
        <taxon>Eukaryota</taxon>
        <taxon>Metazoa</taxon>
        <taxon>Ecdysozoa</taxon>
        <taxon>Arthropoda</taxon>
        <taxon>Chelicerata</taxon>
        <taxon>Arachnida</taxon>
        <taxon>Araneae</taxon>
        <taxon>Araneomorphae</taxon>
        <taxon>Entelegynae</taxon>
        <taxon>Araneoidea</taxon>
        <taxon>Nephilidae</taxon>
        <taxon>Trichonephila</taxon>
    </lineage>
</organism>
<dbReference type="InterPro" id="IPR036238">
    <property type="entry name" value="Transglutaminase_C_sf"/>
</dbReference>
<feature type="active site" evidence="8">
    <location>
        <position position="433"/>
    </location>
</feature>
<gene>
    <name evidence="12" type="ORF">TNCV_4295081</name>
</gene>
<dbReference type="InterPro" id="IPR008958">
    <property type="entry name" value="Transglutaminase_C"/>
</dbReference>